<dbReference type="Proteomes" id="UP000179001">
    <property type="component" value="Unassembled WGS sequence"/>
</dbReference>
<feature type="transmembrane region" description="Helical" evidence="1">
    <location>
        <begin position="14"/>
        <end position="35"/>
    </location>
</feature>
<evidence type="ECO:0000313" key="2">
    <source>
        <dbReference type="EMBL" id="OGF33351.1"/>
    </source>
</evidence>
<keyword evidence="1" id="KW-1133">Transmembrane helix</keyword>
<reference evidence="2 3" key="1">
    <citation type="journal article" date="2016" name="Nat. Commun.">
        <title>Thousands of microbial genomes shed light on interconnected biogeochemical processes in an aquifer system.</title>
        <authorList>
            <person name="Anantharaman K."/>
            <person name="Brown C.T."/>
            <person name="Hug L.A."/>
            <person name="Sharon I."/>
            <person name="Castelle C.J."/>
            <person name="Probst A.J."/>
            <person name="Thomas B.C."/>
            <person name="Singh A."/>
            <person name="Wilkins M.J."/>
            <person name="Karaoz U."/>
            <person name="Brodie E.L."/>
            <person name="Williams K.H."/>
            <person name="Hubbard S.S."/>
            <person name="Banfield J.F."/>
        </authorList>
    </citation>
    <scope>NUCLEOTIDE SEQUENCE [LARGE SCALE GENOMIC DNA]</scope>
</reference>
<evidence type="ECO:0000313" key="3">
    <source>
        <dbReference type="Proteomes" id="UP000179001"/>
    </source>
</evidence>
<gene>
    <name evidence="2" type="ORF">A2478_01465</name>
</gene>
<dbReference type="STRING" id="1798002.A2478_01465"/>
<keyword evidence="1" id="KW-0472">Membrane</keyword>
<dbReference type="EMBL" id="MFGJ01000001">
    <property type="protein sequence ID" value="OGF33351.1"/>
    <property type="molecule type" value="Genomic_DNA"/>
</dbReference>
<keyword evidence="1" id="KW-0812">Transmembrane</keyword>
<organism evidence="2 3">
    <name type="scientific">Candidatus Falkowbacteria bacterium RIFOXYC2_FULL_36_12</name>
    <dbReference type="NCBI Taxonomy" id="1798002"/>
    <lineage>
        <taxon>Bacteria</taxon>
        <taxon>Candidatus Falkowiibacteriota</taxon>
    </lineage>
</organism>
<sequence>MDQENKNKNKDKSLLLIIILVFIIIFVGWLFFIRLNFQKIDNEFKVESDKTTDQAIQDLEQGLKDFGTIFNTEDSTTTEDSTIPDASLDGQIKAEDILPTP</sequence>
<protein>
    <submittedName>
        <fullName evidence="2">Uncharacterized protein</fullName>
    </submittedName>
</protein>
<proteinExistence type="predicted"/>
<evidence type="ECO:0000256" key="1">
    <source>
        <dbReference type="SAM" id="Phobius"/>
    </source>
</evidence>
<accession>A0A1F5T4G9</accession>
<dbReference type="AlphaFoldDB" id="A0A1F5T4G9"/>
<comment type="caution">
    <text evidence="2">The sequence shown here is derived from an EMBL/GenBank/DDBJ whole genome shotgun (WGS) entry which is preliminary data.</text>
</comment>
<name>A0A1F5T4G9_9BACT</name>